<dbReference type="Pfam" id="PF07715">
    <property type="entry name" value="Plug"/>
    <property type="match status" value="1"/>
</dbReference>
<keyword evidence="6 7" id="KW-0998">Cell outer membrane</keyword>
<comment type="similarity">
    <text evidence="7">Belongs to the TonB-dependent receptor family.</text>
</comment>
<gene>
    <name evidence="10" type="ORF">MKQ68_21345</name>
</gene>
<proteinExistence type="inferred from homology"/>
<accession>A0ABY6IZ17</accession>
<name>A0ABY6IZ17_9BACT</name>
<feature type="chain" id="PRO_5047194430" evidence="8">
    <location>
        <begin position="29"/>
        <end position="1065"/>
    </location>
</feature>
<keyword evidence="3 7" id="KW-1134">Transmembrane beta strand</keyword>
<keyword evidence="2 7" id="KW-0813">Transport</keyword>
<evidence type="ECO:0000313" key="11">
    <source>
        <dbReference type="Proteomes" id="UP001162741"/>
    </source>
</evidence>
<keyword evidence="11" id="KW-1185">Reference proteome</keyword>
<dbReference type="Gene3D" id="2.170.130.10">
    <property type="entry name" value="TonB-dependent receptor, plug domain"/>
    <property type="match status" value="1"/>
</dbReference>
<evidence type="ECO:0000256" key="6">
    <source>
        <dbReference type="ARBA" id="ARBA00023237"/>
    </source>
</evidence>
<keyword evidence="8" id="KW-0732">Signal</keyword>
<keyword evidence="5 7" id="KW-0472">Membrane</keyword>
<evidence type="ECO:0000256" key="8">
    <source>
        <dbReference type="SAM" id="SignalP"/>
    </source>
</evidence>
<protein>
    <submittedName>
        <fullName evidence="10">TonB-dependent receptor</fullName>
    </submittedName>
</protein>
<dbReference type="SUPFAM" id="SSF49464">
    <property type="entry name" value="Carboxypeptidase regulatory domain-like"/>
    <property type="match status" value="1"/>
</dbReference>
<keyword evidence="10" id="KW-0675">Receptor</keyword>
<evidence type="ECO:0000259" key="9">
    <source>
        <dbReference type="Pfam" id="PF07715"/>
    </source>
</evidence>
<evidence type="ECO:0000256" key="7">
    <source>
        <dbReference type="PROSITE-ProRule" id="PRU01360"/>
    </source>
</evidence>
<evidence type="ECO:0000256" key="2">
    <source>
        <dbReference type="ARBA" id="ARBA00022448"/>
    </source>
</evidence>
<dbReference type="SUPFAM" id="SSF56935">
    <property type="entry name" value="Porins"/>
    <property type="match status" value="1"/>
</dbReference>
<dbReference type="Gene3D" id="2.40.170.20">
    <property type="entry name" value="TonB-dependent receptor, beta-barrel domain"/>
    <property type="match status" value="1"/>
</dbReference>
<dbReference type="EMBL" id="CP107006">
    <property type="protein sequence ID" value="UYQ92631.1"/>
    <property type="molecule type" value="Genomic_DNA"/>
</dbReference>
<reference evidence="10" key="1">
    <citation type="submission" date="2022-10" db="EMBL/GenBank/DDBJ databases">
        <title>Chitinophaga sp. nov., isolated from soil.</title>
        <authorList>
            <person name="Jeon C.O."/>
        </authorList>
    </citation>
    <scope>NUCLEOTIDE SEQUENCE</scope>
    <source>
        <strain evidence="10">R8</strain>
    </source>
</reference>
<dbReference type="Pfam" id="PF13715">
    <property type="entry name" value="CarbopepD_reg_2"/>
    <property type="match status" value="1"/>
</dbReference>
<dbReference type="InterPro" id="IPR036942">
    <property type="entry name" value="Beta-barrel_TonB_sf"/>
</dbReference>
<dbReference type="Proteomes" id="UP001162741">
    <property type="component" value="Chromosome"/>
</dbReference>
<dbReference type="InterPro" id="IPR039426">
    <property type="entry name" value="TonB-dep_rcpt-like"/>
</dbReference>
<feature type="signal peptide" evidence="8">
    <location>
        <begin position="1"/>
        <end position="28"/>
    </location>
</feature>
<dbReference type="InterPro" id="IPR023997">
    <property type="entry name" value="TonB-dep_OMP_SusC/RagA_CS"/>
</dbReference>
<evidence type="ECO:0000256" key="1">
    <source>
        <dbReference type="ARBA" id="ARBA00004571"/>
    </source>
</evidence>
<evidence type="ECO:0000313" key="10">
    <source>
        <dbReference type="EMBL" id="UYQ92631.1"/>
    </source>
</evidence>
<evidence type="ECO:0000256" key="5">
    <source>
        <dbReference type="ARBA" id="ARBA00023136"/>
    </source>
</evidence>
<dbReference type="Gene3D" id="2.60.40.1120">
    <property type="entry name" value="Carboxypeptidase-like, regulatory domain"/>
    <property type="match status" value="1"/>
</dbReference>
<dbReference type="PROSITE" id="PS52016">
    <property type="entry name" value="TONB_DEPENDENT_REC_3"/>
    <property type="match status" value="1"/>
</dbReference>
<feature type="domain" description="TonB-dependent receptor plug" evidence="9">
    <location>
        <begin position="125"/>
        <end position="230"/>
    </location>
</feature>
<dbReference type="NCBIfam" id="TIGR04056">
    <property type="entry name" value="OMP_RagA_SusC"/>
    <property type="match status" value="1"/>
</dbReference>
<evidence type="ECO:0000256" key="3">
    <source>
        <dbReference type="ARBA" id="ARBA00022452"/>
    </source>
</evidence>
<dbReference type="NCBIfam" id="TIGR04057">
    <property type="entry name" value="SusC_RagA_signa"/>
    <property type="match status" value="1"/>
</dbReference>
<dbReference type="InterPro" id="IPR008969">
    <property type="entry name" value="CarboxyPept-like_regulatory"/>
</dbReference>
<sequence>MDQSTRSLKSLRRLLLMMLGLLQLGALSAQTITVKGTVKDAKGEALPGATIQVKEPKAVVAADPNGVFQVKASGATVTITVSMTGYTAATLTVATNKDIQVVLNESTTGLGEVVVVGYGQQRRATVVGSVSQISGEQLKQMPAMNVTNMLAGRLPGLTTLQQSGRPGADDATLRVRGVNSYNSSAAPLIIIDDVQRPSFANLDPNEIESITVLKDAVSTAVYGLQASNGIILITTKKGKNQRPVVSYTGAVTLNENTRFPKFLNGPDYMQWYNKGTDLDNDYREHTGANPTPYTYTQEQIDAVRNGTNTNPMLGNTDWLGQLIDNKAYSQQHNVEVRGGTDKVKYFTTAGMLSQDGVVKNTGFKRYNVRANITADLSDLLTVGMNIGVRQQQGRTPGISPDNTAYMNPFYQAVRMLPNMPMYTEDGYPTAYFSNAGWINPIAAVERSGFQNTESNVFNGQMNVGLKVPYVKGLEIKLLAAYDKTGTENKSWLSPYEMRGRNRDQVTGNWEVIRVQPGISTTVLRQSYSQNYRKTFQPSISYNNTFGNHSFTGLVLYEWSQAGTSVFSTGARNFALTDIKEIDYGSTAVDDFISPTGSSSISNSRAGLVARLNYNFKEKYLLEIANRWDASVMFAKQHRWQAFPAVGMGWVISKEDFFGNNPDIDFVKLKGSVGRLGNDKLSGVTFPYMQTYQLTSDPVMVIGGKPVQAIFTNSPPNVDLRWETSTTYNAGFETVFFKGKLGFDFEYFYKMTEDILDSQTSDVPASIGGYAPSARNFGIVANRGIDLQIRHNNNIGKFQYSVTGNFNWARNKVLRRIQNTGTAADLSLIGRPIGTKFGFIADGMYQTWAEAYDAPSPSGIVAPGFFRYRDLNGDGRITRTDDFAVIGRSNLPELMYGLNLDLRYGQFDFTALFQGAALANVSLAGTYEGSSGTSGVDDNTPFTKAFYGYGNAPYFLVENAWTPDNPNATLPRLTAYKSSQSAHNAHINSGWIRDGSYLRLKSAQLGYTVPKSVLSVAKIQSIRAYVSGFNLITWDKLKYLDPEMPNVNNGFYPQQRMYSAGVNVTF</sequence>
<dbReference type="InterPro" id="IPR023996">
    <property type="entry name" value="TonB-dep_OMP_SusC/RagA"/>
</dbReference>
<dbReference type="InterPro" id="IPR012910">
    <property type="entry name" value="Plug_dom"/>
</dbReference>
<organism evidence="10 11">
    <name type="scientific">Chitinophaga horti</name>
    <dbReference type="NCBI Taxonomy" id="2920382"/>
    <lineage>
        <taxon>Bacteria</taxon>
        <taxon>Pseudomonadati</taxon>
        <taxon>Bacteroidota</taxon>
        <taxon>Chitinophagia</taxon>
        <taxon>Chitinophagales</taxon>
        <taxon>Chitinophagaceae</taxon>
        <taxon>Chitinophaga</taxon>
    </lineage>
</organism>
<dbReference type="InterPro" id="IPR037066">
    <property type="entry name" value="Plug_dom_sf"/>
</dbReference>
<dbReference type="RefSeq" id="WP_264280866.1">
    <property type="nucleotide sequence ID" value="NZ_CP107006.1"/>
</dbReference>
<comment type="subcellular location">
    <subcellularLocation>
        <location evidence="1 7">Cell outer membrane</location>
        <topology evidence="1 7">Multi-pass membrane protein</topology>
    </subcellularLocation>
</comment>
<keyword evidence="4 7" id="KW-0812">Transmembrane</keyword>
<evidence type="ECO:0000256" key="4">
    <source>
        <dbReference type="ARBA" id="ARBA00022692"/>
    </source>
</evidence>